<comment type="caution">
    <text evidence="1">The sequence shown here is derived from an EMBL/GenBank/DDBJ whole genome shotgun (WGS) entry which is preliminary data.</text>
</comment>
<reference evidence="1 2" key="1">
    <citation type="journal article" date="2020" name="Genome Biol. Evol.">
        <title>Comparative genomics of strictly vertically transmitted, feminizing microsporidia endosymbionts of amphipod crustaceans.</title>
        <authorList>
            <person name="Cormier A."/>
            <person name="Chebbi M.A."/>
            <person name="Giraud I."/>
            <person name="Wattier R."/>
            <person name="Teixeira M."/>
            <person name="Gilbert C."/>
            <person name="Rigaud T."/>
            <person name="Cordaux R."/>
        </authorList>
    </citation>
    <scope>NUCLEOTIDE SEQUENCE [LARGE SCALE GENOMIC DNA]</scope>
    <source>
        <strain evidence="1 2">Ou3-Ou53</strain>
    </source>
</reference>
<dbReference type="EMBL" id="SBJO01000034">
    <property type="protein sequence ID" value="KAF9764167.1"/>
    <property type="molecule type" value="Genomic_DNA"/>
</dbReference>
<sequence length="123" mass="14322">MVAQTYSMDKTIPRNPKYTSLLLKCMNTTKYTGIFSRKTINVMRANRSPSTGVNLHKTYAFKISAIVVIQNRYFDNEKLGIYINILYEITTPPYIIYTKNLKGENSLKFLISFILILSQYLYK</sequence>
<dbReference type="AlphaFoldDB" id="A0A9P6H1E2"/>
<protein>
    <submittedName>
        <fullName evidence="1">Uncharacterized protein</fullName>
    </submittedName>
</protein>
<evidence type="ECO:0000313" key="2">
    <source>
        <dbReference type="Proteomes" id="UP000740883"/>
    </source>
</evidence>
<accession>A0A9P6H1E2</accession>
<proteinExistence type="predicted"/>
<dbReference type="Proteomes" id="UP000740883">
    <property type="component" value="Unassembled WGS sequence"/>
</dbReference>
<evidence type="ECO:0000313" key="1">
    <source>
        <dbReference type="EMBL" id="KAF9764167.1"/>
    </source>
</evidence>
<keyword evidence="2" id="KW-1185">Reference proteome</keyword>
<name>A0A9P6H1E2_9MICR</name>
<organism evidence="1 2">
    <name type="scientific">Nosema granulosis</name>
    <dbReference type="NCBI Taxonomy" id="83296"/>
    <lineage>
        <taxon>Eukaryota</taxon>
        <taxon>Fungi</taxon>
        <taxon>Fungi incertae sedis</taxon>
        <taxon>Microsporidia</taxon>
        <taxon>Nosematidae</taxon>
        <taxon>Nosema</taxon>
    </lineage>
</organism>
<gene>
    <name evidence="1" type="ORF">NGRA_0781</name>
</gene>